<dbReference type="Proteomes" id="UP000734854">
    <property type="component" value="Unassembled WGS sequence"/>
</dbReference>
<proteinExistence type="predicted"/>
<accession>A0A8J5GL71</accession>
<dbReference type="EMBL" id="JACMSC010000009">
    <property type="protein sequence ID" value="KAG6509249.1"/>
    <property type="molecule type" value="Genomic_DNA"/>
</dbReference>
<name>A0A8J5GL71_ZINOF</name>
<dbReference type="PANTHER" id="PTHR46245">
    <property type="entry name" value="B3 DOMAIN-CONTAINING PROTEIN OS07G0563300"/>
    <property type="match status" value="1"/>
</dbReference>
<dbReference type="AlphaFoldDB" id="A0A8J5GL71"/>
<protein>
    <recommendedName>
        <fullName evidence="1">VAL1-3 N-terminal zinc finger domain-containing protein</fullName>
    </recommendedName>
</protein>
<reference evidence="2 3" key="1">
    <citation type="submission" date="2020-08" db="EMBL/GenBank/DDBJ databases">
        <title>Plant Genome Project.</title>
        <authorList>
            <person name="Zhang R.-G."/>
        </authorList>
    </citation>
    <scope>NUCLEOTIDE SEQUENCE [LARGE SCALE GENOMIC DNA]</scope>
    <source>
        <tissue evidence="2">Rhizome</tissue>
    </source>
</reference>
<organism evidence="2 3">
    <name type="scientific">Zingiber officinale</name>
    <name type="common">Ginger</name>
    <name type="synonym">Amomum zingiber</name>
    <dbReference type="NCBI Taxonomy" id="94328"/>
    <lineage>
        <taxon>Eukaryota</taxon>
        <taxon>Viridiplantae</taxon>
        <taxon>Streptophyta</taxon>
        <taxon>Embryophyta</taxon>
        <taxon>Tracheophyta</taxon>
        <taxon>Spermatophyta</taxon>
        <taxon>Magnoliopsida</taxon>
        <taxon>Liliopsida</taxon>
        <taxon>Zingiberales</taxon>
        <taxon>Zingiberaceae</taxon>
        <taxon>Zingiber</taxon>
    </lineage>
</organism>
<sequence>MLPSSPAAAVAKICFNFQCKEPLPDLPPARRKGWRLRSGEIAELCDRCSCTFEQGNFCETYHSEDGGWRNCEGAARFEIKLNNILSDLAGFFFPHRVHCGCIVSVTAYVLLDAGGVDCVACATKPSAMAPSASSLERLMNFIEKDEEAIQLKHVMPINFRYALAIGTALAVGHYSRFEFLEKASLYRVIKLPITGCEVSHGRQEPLVDRACGVSGFGTVFSPKISIVNMEITLLYAFIDPFRLGSFCETYHSDDGGWRNCETCSKRLLALEVEVDLRNGRRWRGRQHGKRERSRASD</sequence>
<gene>
    <name evidence="2" type="ORF">ZIOFF_034642</name>
</gene>
<feature type="domain" description="VAL1-3 N-terminal zinc finger" evidence="1">
    <location>
        <begin position="96"/>
        <end position="125"/>
    </location>
</feature>
<evidence type="ECO:0000313" key="2">
    <source>
        <dbReference type="EMBL" id="KAG6509249.1"/>
    </source>
</evidence>
<evidence type="ECO:0000313" key="3">
    <source>
        <dbReference type="Proteomes" id="UP000734854"/>
    </source>
</evidence>
<dbReference type="InterPro" id="IPR057743">
    <property type="entry name" value="Zfn_VAL1-3_N"/>
</dbReference>
<keyword evidence="3" id="KW-1185">Reference proteome</keyword>
<evidence type="ECO:0000259" key="1">
    <source>
        <dbReference type="Pfam" id="PF25813"/>
    </source>
</evidence>
<dbReference type="Pfam" id="PF25813">
    <property type="entry name" value="zf_VAL1_N"/>
    <property type="match status" value="1"/>
</dbReference>
<comment type="caution">
    <text evidence="2">The sequence shown here is derived from an EMBL/GenBank/DDBJ whole genome shotgun (WGS) entry which is preliminary data.</text>
</comment>
<dbReference type="PANTHER" id="PTHR46245:SF10">
    <property type="entry name" value="B3 DOMAIN-CONTAINING TRANSCRIPTION FACTOR VAL3"/>
    <property type="match status" value="1"/>
</dbReference>